<dbReference type="InterPro" id="IPR020449">
    <property type="entry name" value="Tscrpt_reg_AraC-type_HTH"/>
</dbReference>
<dbReference type="OrthoDB" id="5740883at2"/>
<dbReference type="SUPFAM" id="SSF46689">
    <property type="entry name" value="Homeodomain-like"/>
    <property type="match status" value="1"/>
</dbReference>
<dbReference type="PANTHER" id="PTHR47894:SF4">
    <property type="entry name" value="HTH-TYPE TRANSCRIPTIONAL REGULATOR GADX"/>
    <property type="match status" value="1"/>
</dbReference>
<dbReference type="AlphaFoldDB" id="A0A1B2M1X1"/>
<dbReference type="Gene3D" id="1.10.10.60">
    <property type="entry name" value="Homeodomain-like"/>
    <property type="match status" value="1"/>
</dbReference>
<keyword evidence="3" id="KW-0804">Transcription</keyword>
<gene>
    <name evidence="5" type="ORF">BFG52_13090</name>
</gene>
<dbReference type="STRING" id="1789224.BFG52_13090"/>
<accession>A0A1B2M1X1</accession>
<evidence type="ECO:0000259" key="4">
    <source>
        <dbReference type="PROSITE" id="PS01124"/>
    </source>
</evidence>
<dbReference type="GO" id="GO:0003700">
    <property type="term" value="F:DNA-binding transcription factor activity"/>
    <property type="evidence" value="ECO:0007669"/>
    <property type="project" value="InterPro"/>
</dbReference>
<dbReference type="PRINTS" id="PR00032">
    <property type="entry name" value="HTHARAC"/>
</dbReference>
<dbReference type="InterPro" id="IPR018060">
    <property type="entry name" value="HTH_AraC"/>
</dbReference>
<evidence type="ECO:0000313" key="6">
    <source>
        <dbReference type="Proteomes" id="UP000093391"/>
    </source>
</evidence>
<dbReference type="RefSeq" id="WP_067557077.1">
    <property type="nucleotide sequence ID" value="NZ_CP016895.1"/>
</dbReference>
<dbReference type="KEGG" id="ala:BFG52_13090"/>
<dbReference type="InterPro" id="IPR009057">
    <property type="entry name" value="Homeodomain-like_sf"/>
</dbReference>
<organism evidence="5 6">
    <name type="scientific">Acinetobacter larvae</name>
    <dbReference type="NCBI Taxonomy" id="1789224"/>
    <lineage>
        <taxon>Bacteria</taxon>
        <taxon>Pseudomonadati</taxon>
        <taxon>Pseudomonadota</taxon>
        <taxon>Gammaproteobacteria</taxon>
        <taxon>Moraxellales</taxon>
        <taxon>Moraxellaceae</taxon>
        <taxon>Acinetobacter</taxon>
    </lineage>
</organism>
<dbReference type="InterPro" id="IPR032687">
    <property type="entry name" value="AraC-type_N"/>
</dbReference>
<keyword evidence="6" id="KW-1185">Reference proteome</keyword>
<sequence>MIHINLAHGQADNMLMSNQGVLSAAAAGLSDFMQQQGADVDRVFGYSGINPEALISPTLSLALPNYCTVLEQAAQQSGCDNFGLYYGQQFHPKSLGLIGYIALCSATLEDALKHMSRYFYLHQKDTLTRMVDLGDAWRIDYQIQHGAILTRRQDAELTLGMFINVIREVLGPHYAPRAIHFEHTRPEAWQEHSKLFHATVYFEQPYNSIIVAKQDLQHRMPMQDPMLLNVMLESLHLLNLERPQQSLSNQVRSHIQLQLSQGEPSLEKIAADLGLSAGMLTRRLKAEGSSFSALLDAVRYELANYYIQQKNIAISEMAFLLGYSELSAFSRAFKRWHGVNPRQLRH</sequence>
<evidence type="ECO:0000256" key="3">
    <source>
        <dbReference type="ARBA" id="ARBA00023163"/>
    </source>
</evidence>
<dbReference type="Pfam" id="PF12625">
    <property type="entry name" value="Arabinose_bd"/>
    <property type="match status" value="1"/>
</dbReference>
<feature type="domain" description="HTH araC/xylS-type" evidence="4">
    <location>
        <begin position="249"/>
        <end position="346"/>
    </location>
</feature>
<protein>
    <submittedName>
        <fullName evidence="5">AraC family transcriptional regulator</fullName>
    </submittedName>
</protein>
<dbReference type="GO" id="GO:0000976">
    <property type="term" value="F:transcription cis-regulatory region binding"/>
    <property type="evidence" value="ECO:0007669"/>
    <property type="project" value="TreeGrafter"/>
</dbReference>
<dbReference type="GO" id="GO:0005829">
    <property type="term" value="C:cytosol"/>
    <property type="evidence" value="ECO:0007669"/>
    <property type="project" value="TreeGrafter"/>
</dbReference>
<name>A0A1B2M1X1_9GAMM</name>
<keyword evidence="2" id="KW-0238">DNA-binding</keyword>
<keyword evidence="1" id="KW-0805">Transcription regulation</keyword>
<dbReference type="Pfam" id="PF12833">
    <property type="entry name" value="HTH_18"/>
    <property type="match status" value="1"/>
</dbReference>
<evidence type="ECO:0000313" key="5">
    <source>
        <dbReference type="EMBL" id="AOA59197.1"/>
    </source>
</evidence>
<reference evidence="5 6" key="1">
    <citation type="submission" date="2016-08" db="EMBL/GenBank/DDBJ databases">
        <authorList>
            <person name="Seilhamer J.J."/>
        </authorList>
    </citation>
    <scope>NUCLEOTIDE SEQUENCE [LARGE SCALE GENOMIC DNA]</scope>
    <source>
        <strain evidence="5 6">BRTC-1</strain>
    </source>
</reference>
<dbReference type="SMART" id="SM00342">
    <property type="entry name" value="HTH_ARAC"/>
    <property type="match status" value="1"/>
</dbReference>
<evidence type="ECO:0000256" key="1">
    <source>
        <dbReference type="ARBA" id="ARBA00023015"/>
    </source>
</evidence>
<dbReference type="PANTHER" id="PTHR47894">
    <property type="entry name" value="HTH-TYPE TRANSCRIPTIONAL REGULATOR GADX"/>
    <property type="match status" value="1"/>
</dbReference>
<dbReference type="PROSITE" id="PS01124">
    <property type="entry name" value="HTH_ARAC_FAMILY_2"/>
    <property type="match status" value="1"/>
</dbReference>
<evidence type="ECO:0000256" key="2">
    <source>
        <dbReference type="ARBA" id="ARBA00023125"/>
    </source>
</evidence>
<dbReference type="Proteomes" id="UP000093391">
    <property type="component" value="Chromosome"/>
</dbReference>
<dbReference type="EMBL" id="CP016895">
    <property type="protein sequence ID" value="AOA59197.1"/>
    <property type="molecule type" value="Genomic_DNA"/>
</dbReference>
<proteinExistence type="predicted"/>